<evidence type="ECO:0000313" key="1">
    <source>
        <dbReference type="EMBL" id="AEE96521.1"/>
    </source>
</evidence>
<name>F3ZWS8_MAHA5</name>
<proteinExistence type="predicted"/>
<reference evidence="1 2" key="2">
    <citation type="journal article" date="2011" name="Stand. Genomic Sci.">
        <title>Complete genome sequence of Mahella australiensis type strain (50-1 BON).</title>
        <authorList>
            <person name="Sikorski J."/>
            <person name="Teshima H."/>
            <person name="Nolan M."/>
            <person name="Lucas S."/>
            <person name="Hammon N."/>
            <person name="Deshpande S."/>
            <person name="Cheng J.F."/>
            <person name="Pitluck S."/>
            <person name="Liolios K."/>
            <person name="Pagani I."/>
            <person name="Ivanova N."/>
            <person name="Huntemann M."/>
            <person name="Mavromatis K."/>
            <person name="Ovchinikova G."/>
            <person name="Pati A."/>
            <person name="Tapia R."/>
            <person name="Han C."/>
            <person name="Goodwin L."/>
            <person name="Chen A."/>
            <person name="Palaniappan K."/>
            <person name="Land M."/>
            <person name="Hauser L."/>
            <person name="Ngatchou-Djao O.D."/>
            <person name="Rohde M."/>
            <person name="Pukall R."/>
            <person name="Spring S."/>
            <person name="Abt B."/>
            <person name="Goker M."/>
            <person name="Detter J.C."/>
            <person name="Woyke T."/>
            <person name="Bristow J."/>
            <person name="Markowitz V."/>
            <person name="Hugenholtz P."/>
            <person name="Eisen J.A."/>
            <person name="Kyrpides N.C."/>
            <person name="Klenk H.P."/>
            <person name="Lapidus A."/>
        </authorList>
    </citation>
    <scope>NUCLEOTIDE SEQUENCE [LARGE SCALE GENOMIC DNA]</scope>
    <source>
        <strain evidence="2">DSM 15567 / CIP 107919 / 50-1 BON</strain>
    </source>
</reference>
<accession>F3ZWS8</accession>
<sequence length="30" mass="3278">MLKKIIGLLLSWCMVFVVGAGSIDKVLITE</sequence>
<dbReference type="EMBL" id="CP002360">
    <property type="protein sequence ID" value="AEE96521.1"/>
    <property type="molecule type" value="Genomic_DNA"/>
</dbReference>
<protein>
    <submittedName>
        <fullName evidence="1">Uncharacterized protein</fullName>
    </submittedName>
</protein>
<dbReference type="KEGG" id="mas:Mahau_1327"/>
<dbReference type="Proteomes" id="UP000008457">
    <property type="component" value="Chromosome"/>
</dbReference>
<dbReference type="HOGENOM" id="CLU_3404249_0_0_9"/>
<organism evidence="1 2">
    <name type="scientific">Mahella australiensis (strain DSM 15567 / CIP 107919 / 50-1 BON)</name>
    <dbReference type="NCBI Taxonomy" id="697281"/>
    <lineage>
        <taxon>Bacteria</taxon>
        <taxon>Bacillati</taxon>
        <taxon>Bacillota</taxon>
        <taxon>Clostridia</taxon>
        <taxon>Thermoanaerobacterales</taxon>
        <taxon>Thermoanaerobacterales Family IV. Incertae Sedis</taxon>
        <taxon>Mahella</taxon>
    </lineage>
</organism>
<dbReference type="AlphaFoldDB" id="F3ZWS8"/>
<gene>
    <name evidence="1" type="ordered locus">Mahau_1327</name>
</gene>
<keyword evidence="2" id="KW-1185">Reference proteome</keyword>
<dbReference type="STRING" id="697281.Mahau_1327"/>
<evidence type="ECO:0000313" key="2">
    <source>
        <dbReference type="Proteomes" id="UP000008457"/>
    </source>
</evidence>
<reference evidence="2" key="1">
    <citation type="submission" date="2010-11" db="EMBL/GenBank/DDBJ databases">
        <title>The complete genome of Mahella australiensis DSM 15567.</title>
        <authorList>
            <consortium name="US DOE Joint Genome Institute (JGI-PGF)"/>
            <person name="Lucas S."/>
            <person name="Copeland A."/>
            <person name="Lapidus A."/>
            <person name="Bruce D."/>
            <person name="Goodwin L."/>
            <person name="Pitluck S."/>
            <person name="Kyrpides N."/>
            <person name="Mavromatis K."/>
            <person name="Pagani I."/>
            <person name="Ivanova N."/>
            <person name="Teshima H."/>
            <person name="Brettin T."/>
            <person name="Detter J.C."/>
            <person name="Han C."/>
            <person name="Tapia R."/>
            <person name="Land M."/>
            <person name="Hauser L."/>
            <person name="Markowitz V."/>
            <person name="Cheng J.-F."/>
            <person name="Hugenholtz P."/>
            <person name="Woyke T."/>
            <person name="Wu D."/>
            <person name="Spring S."/>
            <person name="Pukall R."/>
            <person name="Steenblock K."/>
            <person name="Schneider S."/>
            <person name="Klenk H.-P."/>
            <person name="Eisen J.A."/>
        </authorList>
    </citation>
    <scope>NUCLEOTIDE SEQUENCE [LARGE SCALE GENOMIC DNA]</scope>
    <source>
        <strain evidence="2">DSM 15567 / CIP 107919 / 50-1 BON</strain>
    </source>
</reference>